<dbReference type="InParanoid" id="K2S6T6"/>
<feature type="region of interest" description="Disordered" evidence="1">
    <location>
        <begin position="505"/>
        <end position="530"/>
    </location>
</feature>
<feature type="domain" description="RRP12 HEAT" evidence="2">
    <location>
        <begin position="177"/>
        <end position="468"/>
    </location>
</feature>
<dbReference type="FunCoup" id="K2S6T6">
    <property type="interactions" value="918"/>
</dbReference>
<sequence>MLKNPPPSPSLDHPAADMCAETALRTLKEITDAAAKNKKHQRAQRDGQSHEPGLIHALQLIKVIASAAGGWPSKKIDALCEILLNISKSSNEFLTMAAFEVFEVIFAGMTDEMSSAKLPRLLEVIGELQPSQNDSQLLPPWIAVLSRGYDVAAQVAPEETFYKLPDLFAMMSNFLASPSHNIRVSASEGMISFLANCIPDTVLLDPSIMDEKVLEKLAKNAADLLSVKYQAAWMEVFNVLGAMFDALRWRAAPIMRNVVETVGGLRSNESFMGKKEADEVLGKAIRAMGPDNVLEYLPLNLHKPIPGQPGRAWLLPIMRDYVANTRLQHFCSELVPLSEVMFGRVMSHGDAEKTMEIKIFETVVHQIWATLPGYCDLPLDLRSAFTEETKLPEMIAQLLYSQVELRTDLCRALQNLVESNKAIAEIEGEEDLVAQSRVSKVDAQENLNHLAGLAPSYLGALFNVYNTTLPQSRGNILNCIGAYLSITPADKLVVTFDEVSRKLEASLSESKPQTQKTKQRGENTNEMPPESHTLMDLVITMSIYLPRESFAALFNIAAVMINKDDDPQLQKKAYKLIPRLAESDSGRTALKDRNTELQQLLLSSAPKATGPAKRDRLAALTQVVEYLDDSDLHFIPSILSEVVMGCKEVNEKARTAAFDLLVLMGERMQQGGTVVQSKIPLMDESAPTVPASLEEYVTMMSAGLAGSTPHMISASITGITRILYEFRTSLPDAVITDLVQTMDLFLTSANREIVRSVLGFVKVSVISLPGSLMLPRLQSLIPNLLVWSHEHKGHFKAKVKHIFERMIRRFGVEVVERNTPESDRKLVANIRKTHNRQKRKKEEAAAGGADGEQSNKPEKRRSKFESEYDEAVYGSEDDSDDSGSDVSDDEAMGRSGGRKKAKASGGAYIIEDEDEPLDLLDRKALGNVSSTKPLKGRAAAQQQQRTKAKVDLDGKLLLGDSSDEDDDMVLDGGDGAASLEAGINAYVSAIKGQDTGARRGRGGKIKFSNRKRSGDDGGDEMEVDEAEVAEKLKGGKQQQQRKPLGGGRVGGGGGGGVGGGRGRGFGKTRGGRIDKGGRGGGGGFRGGRGGRGGRR</sequence>
<dbReference type="PANTHER" id="PTHR48287">
    <property type="entry name" value="ARM REPEAT SUPERFAMILY PROTEIN"/>
    <property type="match status" value="1"/>
</dbReference>
<dbReference type="Pfam" id="PF08161">
    <property type="entry name" value="RRP12_HEAT"/>
    <property type="match status" value="1"/>
</dbReference>
<feature type="region of interest" description="Disordered" evidence="1">
    <location>
        <begin position="991"/>
        <end position="1095"/>
    </location>
</feature>
<dbReference type="InterPro" id="IPR012978">
    <property type="entry name" value="HEAT_RRP12"/>
</dbReference>
<feature type="compositionally biased region" description="Acidic residues" evidence="1">
    <location>
        <begin position="1016"/>
        <end position="1027"/>
    </location>
</feature>
<dbReference type="eggNOG" id="KOG1248">
    <property type="taxonomic scope" value="Eukaryota"/>
</dbReference>
<feature type="compositionally biased region" description="Basic residues" evidence="1">
    <location>
        <begin position="998"/>
        <end position="1011"/>
    </location>
</feature>
<feature type="compositionally biased region" description="Polar residues" evidence="1">
    <location>
        <begin position="507"/>
        <end position="526"/>
    </location>
</feature>
<dbReference type="HOGENOM" id="CLU_003753_1_0_1"/>
<evidence type="ECO:0000256" key="1">
    <source>
        <dbReference type="SAM" id="MobiDB-lite"/>
    </source>
</evidence>
<evidence type="ECO:0000259" key="2">
    <source>
        <dbReference type="Pfam" id="PF08161"/>
    </source>
</evidence>
<dbReference type="OrthoDB" id="2192888at2759"/>
<dbReference type="EMBL" id="AHHD01000217">
    <property type="protein sequence ID" value="EKG18119.1"/>
    <property type="molecule type" value="Genomic_DNA"/>
</dbReference>
<dbReference type="Proteomes" id="UP000007129">
    <property type="component" value="Unassembled WGS sequence"/>
</dbReference>
<dbReference type="VEuPathDB" id="FungiDB:MPH_04651"/>
<reference evidence="3 4" key="1">
    <citation type="journal article" date="2012" name="BMC Genomics">
        <title>Tools to kill: Genome of one of the most destructive plant pathogenic fungi Macrophomina phaseolina.</title>
        <authorList>
            <person name="Islam M.S."/>
            <person name="Haque M.S."/>
            <person name="Islam M.M."/>
            <person name="Emdad E.M."/>
            <person name="Halim A."/>
            <person name="Hossen Q.M.M."/>
            <person name="Hossain M.Z."/>
            <person name="Ahmed B."/>
            <person name="Rahim S."/>
            <person name="Rahman M.S."/>
            <person name="Alam M.M."/>
            <person name="Hou S."/>
            <person name="Wan X."/>
            <person name="Saito J.A."/>
            <person name="Alam M."/>
        </authorList>
    </citation>
    <scope>NUCLEOTIDE SEQUENCE [LARGE SCALE GENOMIC DNA]</scope>
    <source>
        <strain evidence="3 4">MS6</strain>
    </source>
</reference>
<evidence type="ECO:0000313" key="4">
    <source>
        <dbReference type="Proteomes" id="UP000007129"/>
    </source>
</evidence>
<proteinExistence type="predicted"/>
<dbReference type="SUPFAM" id="SSF48371">
    <property type="entry name" value="ARM repeat"/>
    <property type="match status" value="1"/>
</dbReference>
<comment type="caution">
    <text evidence="3">The sequence shown here is derived from an EMBL/GenBank/DDBJ whole genome shotgun (WGS) entry which is preliminary data.</text>
</comment>
<name>K2S6T6_MACPH</name>
<feature type="compositionally biased region" description="Acidic residues" evidence="1">
    <location>
        <begin position="867"/>
        <end position="890"/>
    </location>
</feature>
<feature type="compositionally biased region" description="Gly residues" evidence="1">
    <location>
        <begin position="1078"/>
        <end position="1095"/>
    </location>
</feature>
<evidence type="ECO:0000313" key="3">
    <source>
        <dbReference type="EMBL" id="EKG18119.1"/>
    </source>
</evidence>
<dbReference type="AlphaFoldDB" id="K2S6T6"/>
<feature type="region of interest" description="Disordered" evidence="1">
    <location>
        <begin position="825"/>
        <end position="905"/>
    </location>
</feature>
<dbReference type="InterPro" id="IPR016024">
    <property type="entry name" value="ARM-type_fold"/>
</dbReference>
<organism evidence="3 4">
    <name type="scientific">Macrophomina phaseolina (strain MS6)</name>
    <name type="common">Charcoal rot fungus</name>
    <dbReference type="NCBI Taxonomy" id="1126212"/>
    <lineage>
        <taxon>Eukaryota</taxon>
        <taxon>Fungi</taxon>
        <taxon>Dikarya</taxon>
        <taxon>Ascomycota</taxon>
        <taxon>Pezizomycotina</taxon>
        <taxon>Dothideomycetes</taxon>
        <taxon>Dothideomycetes incertae sedis</taxon>
        <taxon>Botryosphaeriales</taxon>
        <taxon>Botryosphaeriaceae</taxon>
        <taxon>Macrophomina</taxon>
    </lineage>
</organism>
<accession>K2S6T6</accession>
<feature type="compositionally biased region" description="Gly residues" evidence="1">
    <location>
        <begin position="1044"/>
        <end position="1063"/>
    </location>
</feature>
<dbReference type="InterPro" id="IPR052087">
    <property type="entry name" value="RRP12"/>
</dbReference>
<dbReference type="PANTHER" id="PTHR48287:SF1">
    <property type="entry name" value="ARM REPEAT SUPERFAMILY PROTEIN"/>
    <property type="match status" value="1"/>
</dbReference>
<gene>
    <name evidence="3" type="ORF">MPH_04651</name>
</gene>
<dbReference type="STRING" id="1126212.K2S6T6"/>
<protein>
    <submittedName>
        <fullName evidence="3">Armadillo-like helical</fullName>
    </submittedName>
</protein>
<dbReference type="GO" id="GO:0005634">
    <property type="term" value="C:nucleus"/>
    <property type="evidence" value="ECO:0007669"/>
    <property type="project" value="UniProtKB-SubCell"/>
</dbReference>
<feature type="region of interest" description="Disordered" evidence="1">
    <location>
        <begin position="927"/>
        <end position="947"/>
    </location>
</feature>